<dbReference type="PROSITE" id="PS51318">
    <property type="entry name" value="TAT"/>
    <property type="match status" value="1"/>
</dbReference>
<name>A0A1B1M9W6_STRLN</name>
<dbReference type="RefSeq" id="WP_152039025.1">
    <property type="nucleotide sequence ID" value="NZ_CP016438.1"/>
</dbReference>
<dbReference type="Proteomes" id="UP000092598">
    <property type="component" value="Chromosome"/>
</dbReference>
<dbReference type="EMBL" id="CP016438">
    <property type="protein sequence ID" value="ANS65426.1"/>
    <property type="molecule type" value="Genomic_DNA"/>
</dbReference>
<protein>
    <submittedName>
        <fullName evidence="1">Uncharacterized protein</fullName>
    </submittedName>
</protein>
<accession>A0A1B1M9W6</accession>
<proteinExistence type="predicted"/>
<sequence>MTPSSVPRRAMLRGLAGAGAGAALVSVSGGLLVPAHAAEAADGAGPAAGTPGDFPASLNGWPLADRTNAGLGVWSRPVSGAGFTLDIRLGMVETVLVHIVRRWHYEIETLRKGEVVGWRPIGELDAAAPESNQASGTAVAIRPDAYVKGVRGGLTKIQRDTVESILEDVGDVVRWGGHDRTPYEALFYIATPPSQETRPADRPVAELADKLRGWNQTPGLGAGSAA</sequence>
<dbReference type="STRING" id="1915.SLINC_3202"/>
<gene>
    <name evidence="1" type="ORF">SLINC_3202</name>
</gene>
<dbReference type="KEGG" id="sls:SLINC_3202"/>
<dbReference type="AlphaFoldDB" id="A0A1B1M9W6"/>
<keyword evidence="2" id="KW-1185">Reference proteome</keyword>
<organism evidence="1 2">
    <name type="scientific">Streptomyces lincolnensis</name>
    <dbReference type="NCBI Taxonomy" id="1915"/>
    <lineage>
        <taxon>Bacteria</taxon>
        <taxon>Bacillati</taxon>
        <taxon>Actinomycetota</taxon>
        <taxon>Actinomycetes</taxon>
        <taxon>Kitasatosporales</taxon>
        <taxon>Streptomycetaceae</taxon>
        <taxon>Streptomyces</taxon>
    </lineage>
</organism>
<dbReference type="InterPro" id="IPR006311">
    <property type="entry name" value="TAT_signal"/>
</dbReference>
<reference evidence="1 2" key="1">
    <citation type="submission" date="2016-07" db="EMBL/GenBank/DDBJ databases">
        <title>Enhancement of antibiotic productionsby engineered nitrateutilization in actinobacteria.</title>
        <authorList>
            <person name="Meng S.C."/>
        </authorList>
    </citation>
    <scope>NUCLEOTIDE SEQUENCE [LARGE SCALE GENOMIC DNA]</scope>
    <source>
        <strain evidence="1 2">NRRL 2936</strain>
    </source>
</reference>
<evidence type="ECO:0000313" key="1">
    <source>
        <dbReference type="EMBL" id="ANS65426.1"/>
    </source>
</evidence>
<dbReference type="OrthoDB" id="3631190at2"/>
<evidence type="ECO:0000313" key="2">
    <source>
        <dbReference type="Proteomes" id="UP000092598"/>
    </source>
</evidence>